<reference evidence="1" key="2">
    <citation type="journal article" date="2015" name="Data Brief">
        <title>Shoot transcriptome of the giant reed, Arundo donax.</title>
        <authorList>
            <person name="Barrero R.A."/>
            <person name="Guerrero F.D."/>
            <person name="Moolhuijzen P."/>
            <person name="Goolsby J.A."/>
            <person name="Tidwell J."/>
            <person name="Bellgard S.E."/>
            <person name="Bellgard M.I."/>
        </authorList>
    </citation>
    <scope>NUCLEOTIDE SEQUENCE</scope>
    <source>
        <tissue evidence="1">Shoot tissue taken approximately 20 cm above the soil surface</tissue>
    </source>
</reference>
<name>A0A0A9EN78_ARUDO</name>
<organism evidence="1">
    <name type="scientific">Arundo donax</name>
    <name type="common">Giant reed</name>
    <name type="synonym">Donax arundinaceus</name>
    <dbReference type="NCBI Taxonomy" id="35708"/>
    <lineage>
        <taxon>Eukaryota</taxon>
        <taxon>Viridiplantae</taxon>
        <taxon>Streptophyta</taxon>
        <taxon>Embryophyta</taxon>
        <taxon>Tracheophyta</taxon>
        <taxon>Spermatophyta</taxon>
        <taxon>Magnoliopsida</taxon>
        <taxon>Liliopsida</taxon>
        <taxon>Poales</taxon>
        <taxon>Poaceae</taxon>
        <taxon>PACMAD clade</taxon>
        <taxon>Arundinoideae</taxon>
        <taxon>Arundineae</taxon>
        <taxon>Arundo</taxon>
    </lineage>
</organism>
<dbReference type="EMBL" id="GBRH01198570">
    <property type="protein sequence ID" value="JAD99325.1"/>
    <property type="molecule type" value="Transcribed_RNA"/>
</dbReference>
<proteinExistence type="predicted"/>
<accession>A0A0A9EN78</accession>
<reference evidence="1" key="1">
    <citation type="submission" date="2014-09" db="EMBL/GenBank/DDBJ databases">
        <authorList>
            <person name="Magalhaes I.L.F."/>
            <person name="Oliveira U."/>
            <person name="Santos F.R."/>
            <person name="Vidigal T.H.D.A."/>
            <person name="Brescovit A.D."/>
            <person name="Santos A.J."/>
        </authorList>
    </citation>
    <scope>NUCLEOTIDE SEQUENCE</scope>
    <source>
        <tissue evidence="1">Shoot tissue taken approximately 20 cm above the soil surface</tissue>
    </source>
</reference>
<protein>
    <submittedName>
        <fullName evidence="1">Uncharacterized protein</fullName>
    </submittedName>
</protein>
<sequence length="55" mass="6320">MKHMVERLHIHKAPPIKFDFVLFCSKLSVFSFLKSVQGVSINEQPTKLDTSMKNS</sequence>
<evidence type="ECO:0000313" key="1">
    <source>
        <dbReference type="EMBL" id="JAD99325.1"/>
    </source>
</evidence>
<dbReference type="AlphaFoldDB" id="A0A0A9EN78"/>